<reference evidence="2 3" key="1">
    <citation type="journal article" date="2016" name="Nat. Commun.">
        <title>Thousands of microbial genomes shed light on interconnected biogeochemical processes in an aquifer system.</title>
        <authorList>
            <person name="Anantharaman K."/>
            <person name="Brown C.T."/>
            <person name="Hug L.A."/>
            <person name="Sharon I."/>
            <person name="Castelle C.J."/>
            <person name="Probst A.J."/>
            <person name="Thomas B.C."/>
            <person name="Singh A."/>
            <person name="Wilkins M.J."/>
            <person name="Karaoz U."/>
            <person name="Brodie E.L."/>
            <person name="Williams K.H."/>
            <person name="Hubbard S.S."/>
            <person name="Banfield J.F."/>
        </authorList>
    </citation>
    <scope>NUCLEOTIDE SEQUENCE [LARGE SCALE GENOMIC DNA]</scope>
</reference>
<dbReference type="PANTHER" id="PTHR30399:SF1">
    <property type="entry name" value="UTP PYROPHOSPHATASE"/>
    <property type="match status" value="1"/>
</dbReference>
<gene>
    <name evidence="2" type="ORF">A3A38_03545</name>
</gene>
<organism evidence="2 3">
    <name type="scientific">Candidatus Kaiserbacteria bacterium RIFCSPLOWO2_01_FULL_53_17</name>
    <dbReference type="NCBI Taxonomy" id="1798511"/>
    <lineage>
        <taxon>Bacteria</taxon>
        <taxon>Candidatus Kaiseribacteriota</taxon>
    </lineage>
</organism>
<evidence type="ECO:0000259" key="1">
    <source>
        <dbReference type="Pfam" id="PF01863"/>
    </source>
</evidence>
<evidence type="ECO:0000313" key="3">
    <source>
        <dbReference type="Proteomes" id="UP000177306"/>
    </source>
</evidence>
<dbReference type="InterPro" id="IPR002725">
    <property type="entry name" value="YgjP-like_metallopeptidase"/>
</dbReference>
<dbReference type="Gene3D" id="3.30.2010.10">
    <property type="entry name" value="Metalloproteases ('zincins'), catalytic domain"/>
    <property type="match status" value="1"/>
</dbReference>
<name>A0A1F6EHJ7_9BACT</name>
<dbReference type="PANTHER" id="PTHR30399">
    <property type="entry name" value="UNCHARACTERIZED PROTEIN YGJP"/>
    <property type="match status" value="1"/>
</dbReference>
<dbReference type="AlphaFoldDB" id="A0A1F6EHJ7"/>
<proteinExistence type="predicted"/>
<dbReference type="EMBL" id="MFLY01000032">
    <property type="protein sequence ID" value="OGG72782.1"/>
    <property type="molecule type" value="Genomic_DNA"/>
</dbReference>
<comment type="caution">
    <text evidence="2">The sequence shown here is derived from an EMBL/GenBank/DDBJ whole genome shotgun (WGS) entry which is preliminary data.</text>
</comment>
<dbReference type="InterPro" id="IPR053136">
    <property type="entry name" value="UTP_pyrophosphatase-like"/>
</dbReference>
<feature type="domain" description="YgjP-like metallopeptidase" evidence="1">
    <location>
        <begin position="72"/>
        <end position="170"/>
    </location>
</feature>
<protein>
    <recommendedName>
        <fullName evidence="1">YgjP-like metallopeptidase domain-containing protein</fullName>
    </recommendedName>
</protein>
<sequence>MEYTLKRSRRAKYMRLTVQAGGTVILTVPQRSPAGMIEKFLVQHTEWMEKSIIRMRNFKPLPVSGRRAYLKHKEEARSFIEERVVYWNRFYAFSYGRIAIKNTRRTWGSCSRRGNLNFSYALLFLPRTLADYVIVHELCHLKEHNHKESFWSLVAQRLPEYKARRRELRRYLPRG</sequence>
<dbReference type="Proteomes" id="UP000177306">
    <property type="component" value="Unassembled WGS sequence"/>
</dbReference>
<accession>A0A1F6EHJ7</accession>
<dbReference type="Pfam" id="PF01863">
    <property type="entry name" value="YgjP-like"/>
    <property type="match status" value="1"/>
</dbReference>
<dbReference type="CDD" id="cd07344">
    <property type="entry name" value="M48_yhfN_like"/>
    <property type="match status" value="1"/>
</dbReference>
<evidence type="ECO:0000313" key="2">
    <source>
        <dbReference type="EMBL" id="OGG72782.1"/>
    </source>
</evidence>